<dbReference type="Gene3D" id="1.25.40.20">
    <property type="entry name" value="Ankyrin repeat-containing domain"/>
    <property type="match status" value="1"/>
</dbReference>
<dbReference type="OrthoDB" id="497215at2759"/>
<dbReference type="KEGG" id="mis:MICPUN_62919"/>
<name>C1FJN9_MICCC</name>
<dbReference type="RefSeq" id="XP_002509375.1">
    <property type="nucleotide sequence ID" value="XM_002509329.1"/>
</dbReference>
<dbReference type="SUPFAM" id="SSF48403">
    <property type="entry name" value="Ankyrin repeat"/>
    <property type="match status" value="1"/>
</dbReference>
<keyword evidence="5" id="KW-1185">Reference proteome</keyword>
<dbReference type="Proteomes" id="UP000002009">
    <property type="component" value="Chromosome 12"/>
</dbReference>
<evidence type="ECO:0000256" key="2">
    <source>
        <dbReference type="ARBA" id="ARBA00023043"/>
    </source>
</evidence>
<dbReference type="Pfam" id="PF12796">
    <property type="entry name" value="Ank_2"/>
    <property type="match status" value="1"/>
</dbReference>
<dbReference type="EMBL" id="CP001577">
    <property type="protein sequence ID" value="ACO70633.1"/>
    <property type="molecule type" value="Genomic_DNA"/>
</dbReference>
<protein>
    <submittedName>
        <fullName evidence="4">Uncharacterized protein</fullName>
    </submittedName>
</protein>
<proteinExistence type="predicted"/>
<dbReference type="InterPro" id="IPR002110">
    <property type="entry name" value="Ankyrin_rpt"/>
</dbReference>
<accession>C1FJN9</accession>
<evidence type="ECO:0000256" key="1">
    <source>
        <dbReference type="ARBA" id="ARBA00022737"/>
    </source>
</evidence>
<sequence>MDAQNSSRIVYESDTVTYLRRGSLNILDALAVQLPDVFIGEILPKLDLTDTLNLAQVSKAYRDAVWSVGGVQSMEAKLVAHEAHLVKTGTKLLFPAMPPMHYAAKHGNLRAVRAFLQSGAWARGDENLLGCLWCSSKACQSSSIYSHAAVVKEMIQAGADVNMTISRPIRDRPGKTLSNITPLFAAAALGHTPCVMELIKAGADVNIARSDGKTPLHMAAYNEHEGCVASLIQAGADIHKVVDDGCTPR</sequence>
<dbReference type="InterPro" id="IPR036770">
    <property type="entry name" value="Ankyrin_rpt-contain_sf"/>
</dbReference>
<keyword evidence="2 3" id="KW-0040">ANK repeat</keyword>
<gene>
    <name evidence="4" type="ORF">MICPUN_62919</name>
</gene>
<evidence type="ECO:0000256" key="3">
    <source>
        <dbReference type="PROSITE-ProRule" id="PRU00023"/>
    </source>
</evidence>
<reference evidence="4 5" key="1">
    <citation type="journal article" date="2009" name="Science">
        <title>Green evolution and dynamic adaptations revealed by genomes of the marine picoeukaryotes Micromonas.</title>
        <authorList>
            <person name="Worden A.Z."/>
            <person name="Lee J.H."/>
            <person name="Mock T."/>
            <person name="Rouze P."/>
            <person name="Simmons M.P."/>
            <person name="Aerts A.L."/>
            <person name="Allen A.E."/>
            <person name="Cuvelier M.L."/>
            <person name="Derelle E."/>
            <person name="Everett M.V."/>
            <person name="Foulon E."/>
            <person name="Grimwood J."/>
            <person name="Gundlach H."/>
            <person name="Henrissat B."/>
            <person name="Napoli C."/>
            <person name="McDonald S.M."/>
            <person name="Parker M.S."/>
            <person name="Rombauts S."/>
            <person name="Salamov A."/>
            <person name="Von Dassow P."/>
            <person name="Badger J.H."/>
            <person name="Coutinho P.M."/>
            <person name="Demir E."/>
            <person name="Dubchak I."/>
            <person name="Gentemann C."/>
            <person name="Eikrem W."/>
            <person name="Gready J.E."/>
            <person name="John U."/>
            <person name="Lanier W."/>
            <person name="Lindquist E.A."/>
            <person name="Lucas S."/>
            <person name="Mayer K.F."/>
            <person name="Moreau H."/>
            <person name="Not F."/>
            <person name="Otillar R."/>
            <person name="Panaud O."/>
            <person name="Pangilinan J."/>
            <person name="Paulsen I."/>
            <person name="Piegu B."/>
            <person name="Poliakov A."/>
            <person name="Robbens S."/>
            <person name="Schmutz J."/>
            <person name="Toulza E."/>
            <person name="Wyss T."/>
            <person name="Zelensky A."/>
            <person name="Zhou K."/>
            <person name="Armbrust E.V."/>
            <person name="Bhattacharya D."/>
            <person name="Goodenough U.W."/>
            <person name="Van de Peer Y."/>
            <person name="Grigoriev I.V."/>
        </authorList>
    </citation>
    <scope>NUCLEOTIDE SEQUENCE [LARGE SCALE GENOMIC DNA]</scope>
    <source>
        <strain evidence="5">RCC299 / NOUM17</strain>
    </source>
</reference>
<organism evidence="4 5">
    <name type="scientific">Micromonas commoda (strain RCC299 / NOUM17 / CCMP2709)</name>
    <name type="common">Picoplanktonic green alga</name>
    <dbReference type="NCBI Taxonomy" id="296587"/>
    <lineage>
        <taxon>Eukaryota</taxon>
        <taxon>Viridiplantae</taxon>
        <taxon>Chlorophyta</taxon>
        <taxon>Mamiellophyceae</taxon>
        <taxon>Mamiellales</taxon>
        <taxon>Mamiellaceae</taxon>
        <taxon>Micromonas</taxon>
    </lineage>
</organism>
<evidence type="ECO:0000313" key="4">
    <source>
        <dbReference type="EMBL" id="ACO70633.1"/>
    </source>
</evidence>
<dbReference type="PROSITE" id="PS50088">
    <property type="entry name" value="ANK_REPEAT"/>
    <property type="match status" value="3"/>
</dbReference>
<feature type="repeat" description="ANK" evidence="3">
    <location>
        <begin position="95"/>
        <end position="120"/>
    </location>
</feature>
<evidence type="ECO:0000313" key="5">
    <source>
        <dbReference type="Proteomes" id="UP000002009"/>
    </source>
</evidence>
<dbReference type="PROSITE" id="PS50297">
    <property type="entry name" value="ANK_REP_REGION"/>
    <property type="match status" value="3"/>
</dbReference>
<feature type="repeat" description="ANK" evidence="3">
    <location>
        <begin position="211"/>
        <end position="243"/>
    </location>
</feature>
<dbReference type="GeneID" id="8248260"/>
<dbReference type="PANTHER" id="PTHR24171">
    <property type="entry name" value="ANKYRIN REPEAT DOMAIN-CONTAINING PROTEIN 39-RELATED"/>
    <property type="match status" value="1"/>
</dbReference>
<keyword evidence="1" id="KW-0677">Repeat</keyword>
<dbReference type="eggNOG" id="KOG4177">
    <property type="taxonomic scope" value="Eukaryota"/>
</dbReference>
<dbReference type="Pfam" id="PF00023">
    <property type="entry name" value="Ank"/>
    <property type="match status" value="1"/>
</dbReference>
<dbReference type="AlphaFoldDB" id="C1FJN9"/>
<feature type="repeat" description="ANK" evidence="3">
    <location>
        <begin position="178"/>
        <end position="210"/>
    </location>
</feature>
<dbReference type="InParanoid" id="C1FJN9"/>
<dbReference type="STRING" id="296587.C1FJN9"/>
<dbReference type="SMART" id="SM00248">
    <property type="entry name" value="ANK"/>
    <property type="match status" value="4"/>
</dbReference>